<comment type="caution">
    <text evidence="1">The sequence shown here is derived from an EMBL/GenBank/DDBJ whole genome shotgun (WGS) entry which is preliminary data.</text>
</comment>
<name>A0A8H8Z239_9PROT</name>
<evidence type="ECO:0000313" key="2">
    <source>
        <dbReference type="Proteomes" id="UP000601736"/>
    </source>
</evidence>
<accession>A0A8H8Z239</accession>
<reference evidence="1" key="1">
    <citation type="submission" date="2021-02" db="EMBL/GenBank/DDBJ databases">
        <authorList>
            <person name="Han P."/>
        </authorList>
    </citation>
    <scope>NUCLEOTIDE SEQUENCE</scope>
    <source>
        <strain evidence="1">Nitrosomonas nitrosa 18-3D</strain>
    </source>
</reference>
<proteinExistence type="predicted"/>
<sequence length="870" mass="88021">MAISDTQKEYIVGLVVGLFNAAPGANYLRELSNAIEAGTSFEDLADFLVSTPQFQQDILKGNVTVSNQVSVLLNNFGLAPGNTDPASPDAQAEQFFTDRLNAGADIGDVVIEAGLYLLGSPAAAFQDTANLFKNKILVAGIYSRENSDDNVADLQAILAGVTAAGPANEADAMAYLEDLGFGENPGSTFTLTIGEDKLTGTTNNDIFDAPVIQSNAGTTIDTLESFDIIDGNTGTDTLNATINSGSPAPVLKNIENVNLRFTAAQSVDLSSSSGVETVTLANGTAVGTVTSVGSAANLAVKNQVQNANFSGSTAATLGLALDTVGNFTTPTQTVVNLGSAVPSKATTLNVTANNTNAEVTDSNAGEIIKTLSIAASGENILKMTEAAKATSVTVSGEGSVDLTGAAFTGALTKFDAATNTGGVQANIQSTAAATVTTGDGADTIDMDTVVTKDSSVALGKGDDKLYVGAELANLNKGADGGEGTDIINITDGATLDATNSKFITNFETLDVSGGTGNYDVSLNNFATVQIDEAINGALAGAVDFKNAPDSFTLNIASEAGTGADFAVGNAITVTGKDYTGATATADAETFTLVATIHDGDEDNVANGNIDANAITVADVEHLVIDANVGTLDGGTDALAASEHTLKAAITAAAAETLTIKGDASVDLSGVTTIGVVSKVDATTSKGNVTIDFSTQGNSVAYNGSEGVDTYKGSAKGDVIYTAQGADVVTLGAAGARDTFVLKAATDSQITDTNEDGKIDLTNDTGFDEIVVFNGGGGLTNDRLDVTNFAFSGAQRGVSDVSGSVTAATDLTSIADLFNTPAGDRGVAYSSVGANIYAFIDANKDGNFTAADDLIVKLTGVATLSETDINF</sequence>
<evidence type="ECO:0000313" key="1">
    <source>
        <dbReference type="EMBL" id="CAE6514118.1"/>
    </source>
</evidence>
<dbReference type="AlphaFoldDB" id="A0A8H8Z239"/>
<organism evidence="1 2">
    <name type="scientific">Nitrosomonas nitrosa</name>
    <dbReference type="NCBI Taxonomy" id="52442"/>
    <lineage>
        <taxon>Bacteria</taxon>
        <taxon>Pseudomonadati</taxon>
        <taxon>Pseudomonadota</taxon>
        <taxon>Betaproteobacteria</taxon>
        <taxon>Nitrosomonadales</taxon>
        <taxon>Nitrosomonadaceae</taxon>
        <taxon>Nitrosomonas</taxon>
    </lineage>
</organism>
<dbReference type="RefSeq" id="WP_204800272.1">
    <property type="nucleotide sequence ID" value="NZ_CAJNAP010000045.1"/>
</dbReference>
<evidence type="ECO:0008006" key="3">
    <source>
        <dbReference type="Google" id="ProtNLM"/>
    </source>
</evidence>
<protein>
    <recommendedName>
        <fullName evidence="3">DUF4214 domain-containing protein</fullName>
    </recommendedName>
</protein>
<dbReference type="Proteomes" id="UP000601736">
    <property type="component" value="Unassembled WGS sequence"/>
</dbReference>
<dbReference type="EMBL" id="CAJNAP010000045">
    <property type="protein sequence ID" value="CAE6514118.1"/>
    <property type="molecule type" value="Genomic_DNA"/>
</dbReference>
<gene>
    <name evidence="1" type="ORF">NMYAN_50040</name>
</gene>